<dbReference type="InterPro" id="IPR004840">
    <property type="entry name" value="Amino_acid_permease_CS"/>
</dbReference>
<evidence type="ECO:0000313" key="10">
    <source>
        <dbReference type="Proteomes" id="UP000799438"/>
    </source>
</evidence>
<dbReference type="InterPro" id="IPR050524">
    <property type="entry name" value="APC_YAT"/>
</dbReference>
<dbReference type="GO" id="GO:0015171">
    <property type="term" value="F:amino acid transmembrane transporter activity"/>
    <property type="evidence" value="ECO:0007669"/>
    <property type="project" value="TreeGrafter"/>
</dbReference>
<dbReference type="Proteomes" id="UP000799438">
    <property type="component" value="Unassembled WGS sequence"/>
</dbReference>
<evidence type="ECO:0000256" key="1">
    <source>
        <dbReference type="ARBA" id="ARBA00004141"/>
    </source>
</evidence>
<feature type="transmembrane region" description="Helical" evidence="7">
    <location>
        <begin position="429"/>
        <end position="450"/>
    </location>
</feature>
<keyword evidence="2" id="KW-0813">Transport</keyword>
<dbReference type="GeneID" id="54295879"/>
<name>A0A6A6B2S2_9PEZI</name>
<evidence type="ECO:0000256" key="6">
    <source>
        <dbReference type="ARBA" id="ARBA00023136"/>
    </source>
</evidence>
<proteinExistence type="predicted"/>
<dbReference type="PANTHER" id="PTHR43341:SF9">
    <property type="entry name" value="DICARBOXYLIC AMINO ACID PERMEASE"/>
    <property type="match status" value="1"/>
</dbReference>
<feature type="transmembrane region" description="Helical" evidence="7">
    <location>
        <begin position="240"/>
        <end position="258"/>
    </location>
</feature>
<dbReference type="GO" id="GO:0016020">
    <property type="term" value="C:membrane"/>
    <property type="evidence" value="ECO:0007669"/>
    <property type="project" value="UniProtKB-SubCell"/>
</dbReference>
<keyword evidence="3 7" id="KW-0812">Transmembrane</keyword>
<keyword evidence="6 7" id="KW-0472">Membrane</keyword>
<dbReference type="Pfam" id="PF00324">
    <property type="entry name" value="AA_permease"/>
    <property type="match status" value="2"/>
</dbReference>
<evidence type="ECO:0000256" key="5">
    <source>
        <dbReference type="ARBA" id="ARBA00022989"/>
    </source>
</evidence>
<feature type="transmembrane region" description="Helical" evidence="7">
    <location>
        <begin position="114"/>
        <end position="133"/>
    </location>
</feature>
<dbReference type="EMBL" id="ML995496">
    <property type="protein sequence ID" value="KAF2138512.1"/>
    <property type="molecule type" value="Genomic_DNA"/>
</dbReference>
<dbReference type="OrthoDB" id="3900342at2759"/>
<accession>A0A6A6B2S2</accession>
<dbReference type="PANTHER" id="PTHR43341">
    <property type="entry name" value="AMINO ACID PERMEASE"/>
    <property type="match status" value="1"/>
</dbReference>
<evidence type="ECO:0000259" key="8">
    <source>
        <dbReference type="Pfam" id="PF00324"/>
    </source>
</evidence>
<feature type="transmembrane region" description="Helical" evidence="7">
    <location>
        <begin position="297"/>
        <end position="320"/>
    </location>
</feature>
<comment type="subcellular location">
    <subcellularLocation>
        <location evidence="1">Membrane</location>
        <topology evidence="1">Multi-pass membrane protein</topology>
    </subcellularLocation>
</comment>
<evidence type="ECO:0000313" key="9">
    <source>
        <dbReference type="EMBL" id="KAF2138512.1"/>
    </source>
</evidence>
<feature type="transmembrane region" description="Helical" evidence="7">
    <location>
        <begin position="386"/>
        <end position="409"/>
    </location>
</feature>
<gene>
    <name evidence="9" type="ORF">K452DRAFT_256061</name>
</gene>
<protein>
    <recommendedName>
        <fullName evidence="8">Amino acid permease/ SLC12A domain-containing protein</fullName>
    </recommendedName>
</protein>
<evidence type="ECO:0000256" key="3">
    <source>
        <dbReference type="ARBA" id="ARBA00022692"/>
    </source>
</evidence>
<dbReference type="PROSITE" id="PS00218">
    <property type="entry name" value="AMINO_ACID_PERMEASE_1"/>
    <property type="match status" value="1"/>
</dbReference>
<evidence type="ECO:0000256" key="7">
    <source>
        <dbReference type="SAM" id="Phobius"/>
    </source>
</evidence>
<dbReference type="AlphaFoldDB" id="A0A6A6B2S2"/>
<feature type="transmembrane region" description="Helical" evidence="7">
    <location>
        <begin position="90"/>
        <end position="108"/>
    </location>
</feature>
<sequence>MLPSQTPTISISGSFGTGLIIGTGQSLLHGGPGSQLIAYIVMGGNVYNVMTALAEMATYAPMDQGFPGYATRYADPALGFATGYNYWCKYIVVLANNLTASGLIIRYWRADLNVGIWITVFAIPVIIINLFQVKVFGESQFLAGWIKLFVMTMLIIICLVRSLSNNDGQGRIGFRYWRDPGAFAEYLEPGALGRFLGFWAAFTQSAFAYVGCEVVGAAFGEAGNLKKEIPQAIKWTFYRIVVFYIFGVFVLGMAIPYTDDMLLGASHKKTSASASPFVIAIKRAGISMLPDITNGSLLVFVLSAASSDIYVSARTLYALAKRSQAPKIFRRTVHAAKRREDGKPTFRDRLRSWSFGVPMPAVLFCSVFFLLGYLNVSKSSATVFGYFVSLVTVFGALNWISILISYIKFSRGLAAQGIRRSELPYRGPLQPYAAYYSLGVTSAVILFNGFDSFIHKFDASRFVTSYIGIVIYLANYLGWKFFKKTRWVKPALMDLESNNNKEVIGGPV</sequence>
<dbReference type="InterPro" id="IPR004841">
    <property type="entry name" value="AA-permease/SLC12A_dom"/>
</dbReference>
<evidence type="ECO:0000256" key="2">
    <source>
        <dbReference type="ARBA" id="ARBA00022448"/>
    </source>
</evidence>
<keyword evidence="4" id="KW-0029">Amino-acid transport</keyword>
<dbReference type="Gene3D" id="1.20.1740.10">
    <property type="entry name" value="Amino acid/polyamine transporter I"/>
    <property type="match status" value="1"/>
</dbReference>
<feature type="domain" description="Amino acid permease/ SLC12A" evidence="8">
    <location>
        <begin position="356"/>
        <end position="486"/>
    </location>
</feature>
<keyword evidence="10" id="KW-1185">Reference proteome</keyword>
<feature type="transmembrane region" description="Helical" evidence="7">
    <location>
        <begin position="462"/>
        <end position="479"/>
    </location>
</feature>
<feature type="transmembrane region" description="Helical" evidence="7">
    <location>
        <begin position="353"/>
        <end position="374"/>
    </location>
</feature>
<evidence type="ECO:0000256" key="4">
    <source>
        <dbReference type="ARBA" id="ARBA00022970"/>
    </source>
</evidence>
<reference evidence="9" key="1">
    <citation type="journal article" date="2020" name="Stud. Mycol.">
        <title>101 Dothideomycetes genomes: a test case for predicting lifestyles and emergence of pathogens.</title>
        <authorList>
            <person name="Haridas S."/>
            <person name="Albert R."/>
            <person name="Binder M."/>
            <person name="Bloem J."/>
            <person name="Labutti K."/>
            <person name="Salamov A."/>
            <person name="Andreopoulos B."/>
            <person name="Baker S."/>
            <person name="Barry K."/>
            <person name="Bills G."/>
            <person name="Bluhm B."/>
            <person name="Cannon C."/>
            <person name="Castanera R."/>
            <person name="Culley D."/>
            <person name="Daum C."/>
            <person name="Ezra D."/>
            <person name="Gonzalez J."/>
            <person name="Henrissat B."/>
            <person name="Kuo A."/>
            <person name="Liang C."/>
            <person name="Lipzen A."/>
            <person name="Lutzoni F."/>
            <person name="Magnuson J."/>
            <person name="Mondo S."/>
            <person name="Nolan M."/>
            <person name="Ohm R."/>
            <person name="Pangilinan J."/>
            <person name="Park H.-J."/>
            <person name="Ramirez L."/>
            <person name="Alfaro M."/>
            <person name="Sun H."/>
            <person name="Tritt A."/>
            <person name="Yoshinaga Y."/>
            <person name="Zwiers L.-H."/>
            <person name="Turgeon B."/>
            <person name="Goodwin S."/>
            <person name="Spatafora J."/>
            <person name="Crous P."/>
            <person name="Grigoriev I."/>
        </authorList>
    </citation>
    <scope>NUCLEOTIDE SEQUENCE</scope>
    <source>
        <strain evidence="9">CBS 121167</strain>
    </source>
</reference>
<organism evidence="9 10">
    <name type="scientific">Aplosporella prunicola CBS 121167</name>
    <dbReference type="NCBI Taxonomy" id="1176127"/>
    <lineage>
        <taxon>Eukaryota</taxon>
        <taxon>Fungi</taxon>
        <taxon>Dikarya</taxon>
        <taxon>Ascomycota</taxon>
        <taxon>Pezizomycotina</taxon>
        <taxon>Dothideomycetes</taxon>
        <taxon>Dothideomycetes incertae sedis</taxon>
        <taxon>Botryosphaeriales</taxon>
        <taxon>Aplosporellaceae</taxon>
        <taxon>Aplosporella</taxon>
    </lineage>
</organism>
<dbReference type="RefSeq" id="XP_033394225.1">
    <property type="nucleotide sequence ID" value="XM_033538383.1"/>
</dbReference>
<feature type="domain" description="Amino acid permease/ SLC12A" evidence="8">
    <location>
        <begin position="9"/>
        <end position="331"/>
    </location>
</feature>
<dbReference type="PIRSF" id="PIRSF006060">
    <property type="entry name" value="AA_transporter"/>
    <property type="match status" value="1"/>
</dbReference>
<keyword evidence="5 7" id="KW-1133">Transmembrane helix</keyword>
<feature type="transmembrane region" description="Helical" evidence="7">
    <location>
        <begin position="145"/>
        <end position="164"/>
    </location>
</feature>